<proteinExistence type="predicted"/>
<dbReference type="CDD" id="cd03230">
    <property type="entry name" value="ABC_DR_subfamily_A"/>
    <property type="match status" value="1"/>
</dbReference>
<evidence type="ECO:0000313" key="5">
    <source>
        <dbReference type="EMBL" id="VYU38747.1"/>
    </source>
</evidence>
<keyword evidence="3 5" id="KW-0067">ATP-binding</keyword>
<dbReference type="SMART" id="SM00382">
    <property type="entry name" value="AAA"/>
    <property type="match status" value="1"/>
</dbReference>
<dbReference type="Gene3D" id="3.40.50.300">
    <property type="entry name" value="P-loop containing nucleotide triphosphate hydrolases"/>
    <property type="match status" value="1"/>
</dbReference>
<protein>
    <submittedName>
        <fullName evidence="5">ABC transporter ATP-binding protein YtrB</fullName>
    </submittedName>
</protein>
<dbReference type="InterPro" id="IPR027417">
    <property type="entry name" value="P-loop_NTPase"/>
</dbReference>
<accession>A0A6N3EM71</accession>
<evidence type="ECO:0000256" key="2">
    <source>
        <dbReference type="ARBA" id="ARBA00022741"/>
    </source>
</evidence>
<evidence type="ECO:0000259" key="4">
    <source>
        <dbReference type="PROSITE" id="PS50893"/>
    </source>
</evidence>
<dbReference type="RefSeq" id="WP_024047815.1">
    <property type="nucleotide sequence ID" value="NZ_CACRUE010000034.1"/>
</dbReference>
<gene>
    <name evidence="5" type="primary">ytrB_2</name>
    <name evidence="5" type="ORF">IBLFYP30_00242</name>
</gene>
<dbReference type="InterPro" id="IPR003439">
    <property type="entry name" value="ABC_transporter-like_ATP-bd"/>
</dbReference>
<dbReference type="EMBL" id="CACRUE010000034">
    <property type="protein sequence ID" value="VYU38747.1"/>
    <property type="molecule type" value="Genomic_DNA"/>
</dbReference>
<sequence>MLKLINVNKVLGNFELKDINFELPKGYIMGLIGQNGSGKTSIINTILGLYKVDSGSIYINNIELKKNEKVAKDEIGFVFCEELFTPYFTLLQNADFYGKYYSRYSKDEFIKYCNEFYLDENKKLKKFSRGEKLKFQFAFALSHRPKLLILDEPVGNFDPDFRKLFLKILSEFIKDGEHSVLISTNTMNELEMIADYIVMINEGQVVFSMEKETMGEKFKLVIGEEEKIDLISEDKIIYKEKGKYQTKALVLNDNSNEYNGVIIETPSIEDVMYYIVKGQKFNWGDSYV</sequence>
<dbReference type="PANTHER" id="PTHR42939:SF3">
    <property type="entry name" value="ABC TRANSPORTER ATP-BINDING COMPONENT"/>
    <property type="match status" value="1"/>
</dbReference>
<dbReference type="SUPFAM" id="SSF52540">
    <property type="entry name" value="P-loop containing nucleoside triphosphate hydrolases"/>
    <property type="match status" value="1"/>
</dbReference>
<reference evidence="5" key="1">
    <citation type="submission" date="2019-11" db="EMBL/GenBank/DDBJ databases">
        <authorList>
            <person name="Feng L."/>
        </authorList>
    </citation>
    <scope>NUCLEOTIDE SEQUENCE</scope>
    <source>
        <strain evidence="5">IbartlettiiLFYP30</strain>
    </source>
</reference>
<dbReference type="GO" id="GO:0005524">
    <property type="term" value="F:ATP binding"/>
    <property type="evidence" value="ECO:0007669"/>
    <property type="project" value="UniProtKB-KW"/>
</dbReference>
<keyword evidence="2" id="KW-0547">Nucleotide-binding</keyword>
<name>A0A6N3EM71_9FIRM</name>
<dbReference type="AlphaFoldDB" id="A0A6N3EM71"/>
<dbReference type="Pfam" id="PF00005">
    <property type="entry name" value="ABC_tran"/>
    <property type="match status" value="1"/>
</dbReference>
<feature type="domain" description="ABC transporter" evidence="4">
    <location>
        <begin position="2"/>
        <end position="227"/>
    </location>
</feature>
<evidence type="ECO:0000256" key="3">
    <source>
        <dbReference type="ARBA" id="ARBA00022840"/>
    </source>
</evidence>
<keyword evidence="1" id="KW-0813">Transport</keyword>
<dbReference type="InterPro" id="IPR051782">
    <property type="entry name" value="ABC_Transporter_VariousFunc"/>
</dbReference>
<dbReference type="PROSITE" id="PS50893">
    <property type="entry name" value="ABC_TRANSPORTER_2"/>
    <property type="match status" value="1"/>
</dbReference>
<organism evidence="5">
    <name type="scientific">Intestinibacter bartlettii</name>
    <dbReference type="NCBI Taxonomy" id="261299"/>
    <lineage>
        <taxon>Bacteria</taxon>
        <taxon>Bacillati</taxon>
        <taxon>Bacillota</taxon>
        <taxon>Clostridia</taxon>
        <taxon>Peptostreptococcales</taxon>
        <taxon>Peptostreptococcaceae</taxon>
        <taxon>Intestinibacter</taxon>
    </lineage>
</organism>
<dbReference type="PANTHER" id="PTHR42939">
    <property type="entry name" value="ABC TRANSPORTER ATP-BINDING PROTEIN ALBC-RELATED"/>
    <property type="match status" value="1"/>
</dbReference>
<dbReference type="InterPro" id="IPR003593">
    <property type="entry name" value="AAA+_ATPase"/>
</dbReference>
<dbReference type="GO" id="GO:0016887">
    <property type="term" value="F:ATP hydrolysis activity"/>
    <property type="evidence" value="ECO:0007669"/>
    <property type="project" value="InterPro"/>
</dbReference>
<evidence type="ECO:0000256" key="1">
    <source>
        <dbReference type="ARBA" id="ARBA00022448"/>
    </source>
</evidence>